<sequence length="69" mass="7824">MIESILFDLKCDDLKSICVAMEVDGDTKQKVTAIDLLQQETTSLLDFNTIDSINYRLVDGQEIKTLQSR</sequence>
<evidence type="ECO:0000313" key="2">
    <source>
        <dbReference type="Proteomes" id="UP000770889"/>
    </source>
</evidence>
<name>A0A944MB48_9GAMM</name>
<proteinExistence type="predicted"/>
<accession>A0A944MB48</accession>
<organism evidence="1 2">
    <name type="scientific">Candidatus Thiodiazotropha taylori</name>
    <dbReference type="NCBI Taxonomy" id="2792791"/>
    <lineage>
        <taxon>Bacteria</taxon>
        <taxon>Pseudomonadati</taxon>
        <taxon>Pseudomonadota</taxon>
        <taxon>Gammaproteobacteria</taxon>
        <taxon>Chromatiales</taxon>
        <taxon>Sedimenticolaceae</taxon>
        <taxon>Candidatus Thiodiazotropha</taxon>
    </lineage>
</organism>
<dbReference type="Proteomes" id="UP000770889">
    <property type="component" value="Unassembled WGS sequence"/>
</dbReference>
<gene>
    <name evidence="1" type="ORF">KME65_14325</name>
</gene>
<protein>
    <submittedName>
        <fullName evidence="1">Uncharacterized protein</fullName>
    </submittedName>
</protein>
<dbReference type="AlphaFoldDB" id="A0A944MB48"/>
<reference evidence="1 2" key="1">
    <citation type="submission" date="2021-05" db="EMBL/GenBank/DDBJ databases">
        <title>Genetic and Functional Diversity in Clade A Lucinid endosymbionts from the Bahamas.</title>
        <authorList>
            <person name="Giani N.M."/>
            <person name="Engel A.S."/>
            <person name="Campbell B.J."/>
        </authorList>
    </citation>
    <scope>NUCLEOTIDE SEQUENCE [LARGE SCALE GENOMIC DNA]</scope>
    <source>
        <strain evidence="1">LUC16012Gg_MoonRockCtena</strain>
    </source>
</reference>
<comment type="caution">
    <text evidence="1">The sequence shown here is derived from an EMBL/GenBank/DDBJ whole genome shotgun (WGS) entry which is preliminary data.</text>
</comment>
<evidence type="ECO:0000313" key="1">
    <source>
        <dbReference type="EMBL" id="MBT2990127.1"/>
    </source>
</evidence>
<dbReference type="EMBL" id="JAHHGM010000014">
    <property type="protein sequence ID" value="MBT2990127.1"/>
    <property type="molecule type" value="Genomic_DNA"/>
</dbReference>